<keyword evidence="2" id="KW-1185">Reference proteome</keyword>
<proteinExistence type="predicted"/>
<sequence>MPRIADNEGSSASEDFKALQQEDFATSEDECSPCQQGMTCEREEDEDNLYKIYDQFKELSLIVIDNDKVLELLQNIKDPEIRA</sequence>
<evidence type="ECO:0000313" key="1">
    <source>
        <dbReference type="EMBL" id="KAG5572449.1"/>
    </source>
</evidence>
<protein>
    <submittedName>
        <fullName evidence="1">Uncharacterized protein</fullName>
    </submittedName>
</protein>
<organism evidence="1 2">
    <name type="scientific">Solanum commersonii</name>
    <name type="common">Commerson's wild potato</name>
    <name type="synonym">Commerson's nightshade</name>
    <dbReference type="NCBI Taxonomy" id="4109"/>
    <lineage>
        <taxon>Eukaryota</taxon>
        <taxon>Viridiplantae</taxon>
        <taxon>Streptophyta</taxon>
        <taxon>Embryophyta</taxon>
        <taxon>Tracheophyta</taxon>
        <taxon>Spermatophyta</taxon>
        <taxon>Magnoliopsida</taxon>
        <taxon>eudicotyledons</taxon>
        <taxon>Gunneridae</taxon>
        <taxon>Pentapetalae</taxon>
        <taxon>asterids</taxon>
        <taxon>lamiids</taxon>
        <taxon>Solanales</taxon>
        <taxon>Solanaceae</taxon>
        <taxon>Solanoideae</taxon>
        <taxon>Solaneae</taxon>
        <taxon>Solanum</taxon>
    </lineage>
</organism>
<comment type="caution">
    <text evidence="1">The sequence shown here is derived from an EMBL/GenBank/DDBJ whole genome shotgun (WGS) entry which is preliminary data.</text>
</comment>
<gene>
    <name evidence="1" type="ORF">H5410_062215</name>
</gene>
<dbReference type="EMBL" id="JACXVP010000012">
    <property type="protein sequence ID" value="KAG5572449.1"/>
    <property type="molecule type" value="Genomic_DNA"/>
</dbReference>
<name>A0A9J5WA18_SOLCO</name>
<dbReference type="OrthoDB" id="1317058at2759"/>
<dbReference type="AlphaFoldDB" id="A0A9J5WA18"/>
<accession>A0A9J5WA18</accession>
<reference evidence="1 2" key="1">
    <citation type="submission" date="2020-09" db="EMBL/GenBank/DDBJ databases">
        <title>De no assembly of potato wild relative species, Solanum commersonii.</title>
        <authorList>
            <person name="Cho K."/>
        </authorList>
    </citation>
    <scope>NUCLEOTIDE SEQUENCE [LARGE SCALE GENOMIC DNA]</scope>
    <source>
        <strain evidence="1">LZ3.2</strain>
        <tissue evidence="1">Leaf</tissue>
    </source>
</reference>
<dbReference type="Proteomes" id="UP000824120">
    <property type="component" value="Chromosome 12"/>
</dbReference>
<evidence type="ECO:0000313" key="2">
    <source>
        <dbReference type="Proteomes" id="UP000824120"/>
    </source>
</evidence>